<gene>
    <name evidence="2" type="ORF">EDD27_3852</name>
</gene>
<dbReference type="AlphaFoldDB" id="A0A438M6M0"/>
<dbReference type="CDD" id="cd05289">
    <property type="entry name" value="MDR_like_2"/>
    <property type="match status" value="1"/>
</dbReference>
<evidence type="ECO:0000259" key="1">
    <source>
        <dbReference type="SMART" id="SM00829"/>
    </source>
</evidence>
<dbReference type="Proteomes" id="UP000284824">
    <property type="component" value="Unassembled WGS sequence"/>
</dbReference>
<dbReference type="InterPro" id="IPR011032">
    <property type="entry name" value="GroES-like_sf"/>
</dbReference>
<proteinExistence type="predicted"/>
<dbReference type="PANTHER" id="PTHR43677:SF1">
    <property type="entry name" value="ACRYLYL-COA REDUCTASE ACUI-RELATED"/>
    <property type="match status" value="1"/>
</dbReference>
<dbReference type="EMBL" id="SAUN01000001">
    <property type="protein sequence ID" value="RVX41337.1"/>
    <property type="molecule type" value="Genomic_DNA"/>
</dbReference>
<dbReference type="InterPro" id="IPR051397">
    <property type="entry name" value="Zn-ADH-like_protein"/>
</dbReference>
<dbReference type="RefSeq" id="WP_127933589.1">
    <property type="nucleotide sequence ID" value="NZ_SAUN01000001.1"/>
</dbReference>
<dbReference type="Gene3D" id="3.90.180.10">
    <property type="entry name" value="Medium-chain alcohol dehydrogenases, catalytic domain"/>
    <property type="match status" value="1"/>
</dbReference>
<dbReference type="Gene3D" id="3.40.50.720">
    <property type="entry name" value="NAD(P)-binding Rossmann-like Domain"/>
    <property type="match status" value="1"/>
</dbReference>
<dbReference type="PANTHER" id="PTHR43677">
    <property type="entry name" value="SHORT-CHAIN DEHYDROGENASE/REDUCTASE"/>
    <property type="match status" value="1"/>
</dbReference>
<dbReference type="InterPro" id="IPR013149">
    <property type="entry name" value="ADH-like_C"/>
</dbReference>
<dbReference type="SUPFAM" id="SSF50129">
    <property type="entry name" value="GroES-like"/>
    <property type="match status" value="1"/>
</dbReference>
<keyword evidence="3" id="KW-1185">Reference proteome</keyword>
<dbReference type="InterPro" id="IPR036291">
    <property type="entry name" value="NAD(P)-bd_dom_sf"/>
</dbReference>
<name>A0A438M6M0_9ACTN</name>
<organism evidence="2 3">
    <name type="scientific">Nonomuraea polychroma</name>
    <dbReference type="NCBI Taxonomy" id="46176"/>
    <lineage>
        <taxon>Bacteria</taxon>
        <taxon>Bacillati</taxon>
        <taxon>Actinomycetota</taxon>
        <taxon>Actinomycetes</taxon>
        <taxon>Streptosporangiales</taxon>
        <taxon>Streptosporangiaceae</taxon>
        <taxon>Nonomuraea</taxon>
    </lineage>
</organism>
<dbReference type="Pfam" id="PF00107">
    <property type="entry name" value="ADH_zinc_N"/>
    <property type="match status" value="1"/>
</dbReference>
<protein>
    <submittedName>
        <fullName evidence="2">NADPH:quinone reductase-like Zn-dependent oxidoreductase</fullName>
    </submittedName>
</protein>
<sequence length="306" mass="30172">MRAVVLAEQGGSPTLTELPTPEAGAGEVLVRVQASSLNGFDVSVVAGRLAGMMEHRFPVVLGMDFAGTVAAVGESATRFAVGDPVFGVMAKEFLGDGGFGEYVVVGEQHGVTVRPDDVDVAAAGALGVAGTAAVDALDAVAPQAGETVLISGATGGVGAIAIQYATAAGAKVIATARPGAETDFVRGLGATDVVDHTGDLAAQVRAISPAGVDAVLHLAGDTGVLTGLLTDKGRLAGTRGLGPDQHPAAVAIMASPTVATLDRLATDVAAGRITVPVTRTYALAEVPAAFADFAAGTIGKLAVTVA</sequence>
<dbReference type="InterPro" id="IPR013154">
    <property type="entry name" value="ADH-like_N"/>
</dbReference>
<dbReference type="SMART" id="SM00829">
    <property type="entry name" value="PKS_ER"/>
    <property type="match status" value="1"/>
</dbReference>
<dbReference type="GO" id="GO:0043957">
    <property type="term" value="F:acryloyl-CoA reductase (NADPH) activity"/>
    <property type="evidence" value="ECO:0007669"/>
    <property type="project" value="TreeGrafter"/>
</dbReference>
<evidence type="ECO:0000313" key="2">
    <source>
        <dbReference type="EMBL" id="RVX41337.1"/>
    </source>
</evidence>
<dbReference type="SUPFAM" id="SSF51735">
    <property type="entry name" value="NAD(P)-binding Rossmann-fold domains"/>
    <property type="match status" value="1"/>
</dbReference>
<evidence type="ECO:0000313" key="3">
    <source>
        <dbReference type="Proteomes" id="UP000284824"/>
    </source>
</evidence>
<comment type="caution">
    <text evidence="2">The sequence shown here is derived from an EMBL/GenBank/DDBJ whole genome shotgun (WGS) entry which is preliminary data.</text>
</comment>
<reference evidence="2 3" key="1">
    <citation type="submission" date="2019-01" db="EMBL/GenBank/DDBJ databases">
        <title>Sequencing the genomes of 1000 actinobacteria strains.</title>
        <authorList>
            <person name="Klenk H.-P."/>
        </authorList>
    </citation>
    <scope>NUCLEOTIDE SEQUENCE [LARGE SCALE GENOMIC DNA]</scope>
    <source>
        <strain evidence="2 3">DSM 43925</strain>
    </source>
</reference>
<accession>A0A438M6M0</accession>
<dbReference type="Pfam" id="PF08240">
    <property type="entry name" value="ADH_N"/>
    <property type="match status" value="1"/>
</dbReference>
<feature type="domain" description="Enoyl reductase (ER)" evidence="1">
    <location>
        <begin position="10"/>
        <end position="303"/>
    </location>
</feature>
<dbReference type="InterPro" id="IPR020843">
    <property type="entry name" value="ER"/>
</dbReference>
<dbReference type="OrthoDB" id="3727682at2"/>